<evidence type="ECO:0000256" key="1">
    <source>
        <dbReference type="ARBA" id="ARBA00022741"/>
    </source>
</evidence>
<dbReference type="InterPro" id="IPR003593">
    <property type="entry name" value="AAA+_ATPase"/>
</dbReference>
<keyword evidence="3" id="KW-0175">Coiled coil</keyword>
<reference evidence="6 7" key="1">
    <citation type="submission" date="2019-08" db="EMBL/GenBank/DDBJ databases">
        <title>Genome of Luteibaculum oceani JCM 18817.</title>
        <authorList>
            <person name="Bowman J.P."/>
        </authorList>
    </citation>
    <scope>NUCLEOTIDE SEQUENCE [LARGE SCALE GENOMIC DNA]</scope>
    <source>
        <strain evidence="6 7">JCM 18817</strain>
    </source>
</reference>
<evidence type="ECO:0000313" key="6">
    <source>
        <dbReference type="EMBL" id="TXC78848.1"/>
    </source>
</evidence>
<accession>A0A5C6V4X8</accession>
<feature type="domain" description="ABC transporter" evidence="5">
    <location>
        <begin position="2"/>
        <end position="258"/>
    </location>
</feature>
<dbReference type="EMBL" id="VORB01000005">
    <property type="protein sequence ID" value="TXC78848.1"/>
    <property type="molecule type" value="Genomic_DNA"/>
</dbReference>
<evidence type="ECO:0000256" key="2">
    <source>
        <dbReference type="ARBA" id="ARBA00022840"/>
    </source>
</evidence>
<dbReference type="PANTHER" id="PTHR42855:SF2">
    <property type="entry name" value="DRUG RESISTANCE ABC TRANSPORTER,ATP-BINDING PROTEIN"/>
    <property type="match status" value="1"/>
</dbReference>
<feature type="coiled-coil region" evidence="3">
    <location>
        <begin position="83"/>
        <end position="110"/>
    </location>
</feature>
<dbReference type="PROSITE" id="PS00211">
    <property type="entry name" value="ABC_TRANSPORTER_1"/>
    <property type="match status" value="2"/>
</dbReference>
<feature type="compositionally biased region" description="Basic and acidic residues" evidence="4">
    <location>
        <begin position="545"/>
        <end position="572"/>
    </location>
</feature>
<keyword evidence="1" id="KW-0547">Nucleotide-binding</keyword>
<dbReference type="Pfam" id="PF12848">
    <property type="entry name" value="ABC_tran_Xtn"/>
    <property type="match status" value="1"/>
</dbReference>
<evidence type="ECO:0000256" key="4">
    <source>
        <dbReference type="SAM" id="MobiDB-lite"/>
    </source>
</evidence>
<dbReference type="RefSeq" id="WP_147014372.1">
    <property type="nucleotide sequence ID" value="NZ_VORB01000005.1"/>
</dbReference>
<evidence type="ECO:0000313" key="7">
    <source>
        <dbReference type="Proteomes" id="UP000321168"/>
    </source>
</evidence>
<dbReference type="InterPro" id="IPR017871">
    <property type="entry name" value="ABC_transporter-like_CS"/>
</dbReference>
<feature type="domain" description="ABC transporter" evidence="5">
    <location>
        <begin position="326"/>
        <end position="540"/>
    </location>
</feature>
<dbReference type="InterPro" id="IPR003439">
    <property type="entry name" value="ABC_transporter-like_ATP-bd"/>
</dbReference>
<dbReference type="InterPro" id="IPR032781">
    <property type="entry name" value="ABC_tran_Xtn"/>
</dbReference>
<dbReference type="SMART" id="SM00382">
    <property type="entry name" value="AAA"/>
    <property type="match status" value="2"/>
</dbReference>
<dbReference type="Pfam" id="PF00005">
    <property type="entry name" value="ABC_tran"/>
    <property type="match status" value="2"/>
</dbReference>
<keyword evidence="2 6" id="KW-0067">ATP-binding</keyword>
<dbReference type="PROSITE" id="PS50893">
    <property type="entry name" value="ABC_TRANSPORTER_2"/>
    <property type="match status" value="2"/>
</dbReference>
<dbReference type="CDD" id="cd03221">
    <property type="entry name" value="ABCF_EF-3"/>
    <property type="match status" value="2"/>
</dbReference>
<evidence type="ECO:0000256" key="3">
    <source>
        <dbReference type="SAM" id="Coils"/>
    </source>
</evidence>
<protein>
    <submittedName>
        <fullName evidence="6">ATP-binding cassette domain-containing protein</fullName>
    </submittedName>
</protein>
<gene>
    <name evidence="6" type="ORF">FRX97_06450</name>
</gene>
<dbReference type="InterPro" id="IPR051309">
    <property type="entry name" value="ABCF_ATPase"/>
</dbReference>
<dbReference type="OrthoDB" id="1521973at2"/>
<dbReference type="SUPFAM" id="SSF52540">
    <property type="entry name" value="P-loop containing nucleoside triphosphate hydrolases"/>
    <property type="match status" value="2"/>
</dbReference>
<dbReference type="FunFam" id="3.40.50.300:FF:000011">
    <property type="entry name" value="Putative ABC transporter ATP-binding component"/>
    <property type="match status" value="1"/>
</dbReference>
<feature type="region of interest" description="Disordered" evidence="4">
    <location>
        <begin position="544"/>
        <end position="572"/>
    </location>
</feature>
<dbReference type="PANTHER" id="PTHR42855">
    <property type="entry name" value="ABC TRANSPORTER ATP-BINDING SUBUNIT"/>
    <property type="match status" value="1"/>
</dbReference>
<proteinExistence type="predicted"/>
<dbReference type="Proteomes" id="UP000321168">
    <property type="component" value="Unassembled WGS sequence"/>
</dbReference>
<dbReference type="GO" id="GO:0005524">
    <property type="term" value="F:ATP binding"/>
    <property type="evidence" value="ECO:0007669"/>
    <property type="project" value="UniProtKB-KW"/>
</dbReference>
<dbReference type="GO" id="GO:0016887">
    <property type="term" value="F:ATP hydrolysis activity"/>
    <property type="evidence" value="ECO:0007669"/>
    <property type="project" value="InterPro"/>
</dbReference>
<dbReference type="Gene3D" id="3.40.50.300">
    <property type="entry name" value="P-loop containing nucleotide triphosphate hydrolases"/>
    <property type="match status" value="2"/>
</dbReference>
<name>A0A5C6V4X8_9FLAO</name>
<dbReference type="InterPro" id="IPR027417">
    <property type="entry name" value="P-loop_NTPase"/>
</dbReference>
<organism evidence="6 7">
    <name type="scientific">Luteibaculum oceani</name>
    <dbReference type="NCBI Taxonomy" id="1294296"/>
    <lineage>
        <taxon>Bacteria</taxon>
        <taxon>Pseudomonadati</taxon>
        <taxon>Bacteroidota</taxon>
        <taxon>Flavobacteriia</taxon>
        <taxon>Flavobacteriales</taxon>
        <taxon>Luteibaculaceae</taxon>
        <taxon>Luteibaculum</taxon>
    </lineage>
</organism>
<dbReference type="AlphaFoldDB" id="A0A5C6V4X8"/>
<keyword evidence="7" id="KW-1185">Reference proteome</keyword>
<comment type="caution">
    <text evidence="6">The sequence shown here is derived from an EMBL/GenBank/DDBJ whole genome shotgun (WGS) entry which is preliminary data.</text>
</comment>
<evidence type="ECO:0000259" key="5">
    <source>
        <dbReference type="PROSITE" id="PS50893"/>
    </source>
</evidence>
<sequence>MLSINGYTYHLGERALFDNISFFVGPGEKIALAGINGSGKTTLLGKIAGTPRPKEIALAGNCRIGYLPQHLPWQSEKTVLDEVLSSQEELSGLEEELEFYNNQLVTLTDYESAEYTKAIEKVSELSEKLGTVNPHEIEAKAEKVLKGLGFTDEDISKPCSTFSGGWKMRISLAQILLEDPDLLMLDEPTNHLDINSVVWLERYLKDFRGAIILISHDRRFLDNITSRTIEIVKGKAYDYPFTYSKYLVEREIRNEQQLATQRNQEKEIERTKQLIDRFKAKATKASMAKSLEKKLDRMDVIEVDDFNQKSIAGKFLYSKDPGKIALRVESLAKSFGDKTIFNDISFEIERGDKVALVGKNGVGKSTILKIACGALKEDGGECKWGHNAEVQYFSQDGPDLIPKNRTPLEHMELFAPNDQFTMCRTILGSFLFSGDDVDKKVTVLSGGERTRLVLAQLAINPSNILVLDEPTNHLDIPSKDHLKDALRSYPGTVIVVSHDREFLAGWCNKVIELREGESKEFPGDIDAFLKEKEKEDLTAYSMTEKSVKAKKEPKPKVDQKPKANSDSREKVKLEKEIEKVEAELGILTKKLDEVKPGKEQDEILSKYGELDSKLNVLMEKWADM</sequence>